<dbReference type="OrthoDB" id="9814553at2"/>
<comment type="caution">
    <text evidence="3">The sequence shown here is derived from an EMBL/GenBank/DDBJ whole genome shotgun (WGS) entry which is preliminary data.</text>
</comment>
<dbReference type="PROSITE" id="PS50943">
    <property type="entry name" value="HTH_CROC1"/>
    <property type="match status" value="1"/>
</dbReference>
<accession>A0A0N0UI49</accession>
<dbReference type="PANTHER" id="PTHR46797:SF24">
    <property type="entry name" value="DNA-BINDING PHAGE PROTEIN"/>
    <property type="match status" value="1"/>
</dbReference>
<dbReference type="PATRIC" id="fig|1705561.3.peg.1829"/>
<dbReference type="PANTHER" id="PTHR46797">
    <property type="entry name" value="HTH-TYPE TRANSCRIPTIONAL REGULATOR"/>
    <property type="match status" value="1"/>
</dbReference>
<dbReference type="CDD" id="cd00093">
    <property type="entry name" value="HTH_XRE"/>
    <property type="match status" value="1"/>
</dbReference>
<dbReference type="EMBL" id="LITU01000051">
    <property type="protein sequence ID" value="KOY16707.1"/>
    <property type="molecule type" value="Genomic_DNA"/>
</dbReference>
<dbReference type="GO" id="GO:0003700">
    <property type="term" value="F:DNA-binding transcription factor activity"/>
    <property type="evidence" value="ECO:0007669"/>
    <property type="project" value="TreeGrafter"/>
</dbReference>
<dbReference type="AlphaFoldDB" id="A0A0N0UI49"/>
<feature type="domain" description="HTH cro/C1-type" evidence="2">
    <location>
        <begin position="13"/>
        <end position="67"/>
    </location>
</feature>
<protein>
    <recommendedName>
        <fullName evidence="2">HTH cro/C1-type domain-containing protein</fullName>
    </recommendedName>
</protein>
<dbReference type="SUPFAM" id="SSF47413">
    <property type="entry name" value="lambda repressor-like DNA-binding domains"/>
    <property type="match status" value="1"/>
</dbReference>
<dbReference type="InterPro" id="IPR010982">
    <property type="entry name" value="Lambda_DNA-bd_dom_sf"/>
</dbReference>
<keyword evidence="1" id="KW-0238">DNA-binding</keyword>
<dbReference type="GO" id="GO:0003677">
    <property type="term" value="F:DNA binding"/>
    <property type="evidence" value="ECO:0007669"/>
    <property type="project" value="UniProtKB-KW"/>
</dbReference>
<reference evidence="3 4" key="1">
    <citation type="submission" date="2015-08" db="EMBL/GenBank/DDBJ databases">
        <title>Draft genome sequence of cellulolytic and xylanolytic Paenibacillus sp. A59, isolated from a decaying forest soil from Patagonia, Argentina.</title>
        <authorList>
            <person name="Ghio S."/>
            <person name="Caceres A.M."/>
            <person name="Talia P."/>
            <person name="Grasso D."/>
            <person name="Campos E."/>
        </authorList>
    </citation>
    <scope>NUCLEOTIDE SEQUENCE [LARGE SCALE GENOMIC DNA]</scope>
    <source>
        <strain evidence="3 4">A59</strain>
    </source>
</reference>
<organism evidence="3 4">
    <name type="scientific">Paenibacillus xylanivorans</name>
    <dbReference type="NCBI Taxonomy" id="1705561"/>
    <lineage>
        <taxon>Bacteria</taxon>
        <taxon>Bacillati</taxon>
        <taxon>Bacillota</taxon>
        <taxon>Bacilli</taxon>
        <taxon>Bacillales</taxon>
        <taxon>Paenibacillaceae</taxon>
        <taxon>Paenibacillus</taxon>
    </lineage>
</organism>
<gene>
    <name evidence="3" type="ORF">AMS66_09905</name>
</gene>
<dbReference type="RefSeq" id="WP_053780635.1">
    <property type="nucleotide sequence ID" value="NZ_LITU01000051.1"/>
</dbReference>
<evidence type="ECO:0000256" key="1">
    <source>
        <dbReference type="ARBA" id="ARBA00023125"/>
    </source>
</evidence>
<proteinExistence type="predicted"/>
<dbReference type="GO" id="GO:0005829">
    <property type="term" value="C:cytosol"/>
    <property type="evidence" value="ECO:0007669"/>
    <property type="project" value="TreeGrafter"/>
</dbReference>
<evidence type="ECO:0000313" key="3">
    <source>
        <dbReference type="EMBL" id="KOY16707.1"/>
    </source>
</evidence>
<dbReference type="InterPro" id="IPR001387">
    <property type="entry name" value="Cro/C1-type_HTH"/>
</dbReference>
<dbReference type="SMART" id="SM00530">
    <property type="entry name" value="HTH_XRE"/>
    <property type="match status" value="1"/>
</dbReference>
<dbReference type="InterPro" id="IPR050807">
    <property type="entry name" value="TransReg_Diox_bact_type"/>
</dbReference>
<evidence type="ECO:0000313" key="4">
    <source>
        <dbReference type="Proteomes" id="UP000037688"/>
    </source>
</evidence>
<sequence>MNEPVLRLVGQRVRELRKKQGFSQEELGEMAGFHFSYIGGVERAEKNITLLNLQKIADALQVNVHELFYYSKYVKTGNSDKEKLLNELNEKLWPLKSSDLKKVNLLLSEFFDS</sequence>
<dbReference type="Pfam" id="PF01381">
    <property type="entry name" value="HTH_3"/>
    <property type="match status" value="1"/>
</dbReference>
<name>A0A0N0UI49_9BACL</name>
<evidence type="ECO:0000259" key="2">
    <source>
        <dbReference type="PROSITE" id="PS50943"/>
    </source>
</evidence>
<dbReference type="Proteomes" id="UP000037688">
    <property type="component" value="Unassembled WGS sequence"/>
</dbReference>
<keyword evidence="4" id="KW-1185">Reference proteome</keyword>
<dbReference type="Gene3D" id="1.10.260.40">
    <property type="entry name" value="lambda repressor-like DNA-binding domains"/>
    <property type="match status" value="1"/>
</dbReference>